<gene>
    <name evidence="3" type="primary">g1250</name>
    <name evidence="3" type="ORF">VP750_LOCUS1080</name>
</gene>
<dbReference type="Gene3D" id="1.10.510.10">
    <property type="entry name" value="Transferase(Phosphotransferase) domain 1"/>
    <property type="match status" value="1"/>
</dbReference>
<keyword evidence="1" id="KW-0175">Coiled coil</keyword>
<dbReference type="EMBL" id="CAXHTA020000002">
    <property type="protein sequence ID" value="CAL5219421.1"/>
    <property type="molecule type" value="Genomic_DNA"/>
</dbReference>
<accession>A0ABP1FHP7</accession>
<dbReference type="InterPro" id="IPR008266">
    <property type="entry name" value="Tyr_kinase_AS"/>
</dbReference>
<dbReference type="SUPFAM" id="SSF56112">
    <property type="entry name" value="Protein kinase-like (PK-like)"/>
    <property type="match status" value="1"/>
</dbReference>
<dbReference type="InterPro" id="IPR040976">
    <property type="entry name" value="Pkinase_fungal"/>
</dbReference>
<keyword evidence="4" id="KW-1185">Reference proteome</keyword>
<protein>
    <submittedName>
        <fullName evidence="3">G1250 protein</fullName>
    </submittedName>
</protein>
<comment type="caution">
    <text evidence="3">The sequence shown here is derived from an EMBL/GenBank/DDBJ whole genome shotgun (WGS) entry which is preliminary data.</text>
</comment>
<proteinExistence type="predicted"/>
<dbReference type="PROSITE" id="PS50011">
    <property type="entry name" value="PROTEIN_KINASE_DOM"/>
    <property type="match status" value="1"/>
</dbReference>
<dbReference type="InterPro" id="IPR000719">
    <property type="entry name" value="Prot_kinase_dom"/>
</dbReference>
<evidence type="ECO:0000313" key="3">
    <source>
        <dbReference type="EMBL" id="CAL5219421.1"/>
    </source>
</evidence>
<evidence type="ECO:0000313" key="4">
    <source>
        <dbReference type="Proteomes" id="UP001497392"/>
    </source>
</evidence>
<reference evidence="3 4" key="1">
    <citation type="submission" date="2024-06" db="EMBL/GenBank/DDBJ databases">
        <authorList>
            <person name="Kraege A."/>
            <person name="Thomma B."/>
        </authorList>
    </citation>
    <scope>NUCLEOTIDE SEQUENCE [LARGE SCALE GENOMIC DNA]</scope>
</reference>
<evidence type="ECO:0000259" key="2">
    <source>
        <dbReference type="PROSITE" id="PS50011"/>
    </source>
</evidence>
<dbReference type="Proteomes" id="UP001497392">
    <property type="component" value="Unassembled WGS sequence"/>
</dbReference>
<dbReference type="InterPro" id="IPR011009">
    <property type="entry name" value="Kinase-like_dom_sf"/>
</dbReference>
<dbReference type="Pfam" id="PF17667">
    <property type="entry name" value="Pkinase_fungal"/>
    <property type="match status" value="1"/>
</dbReference>
<name>A0ABP1FHP7_9CHLO</name>
<evidence type="ECO:0000256" key="1">
    <source>
        <dbReference type="SAM" id="Coils"/>
    </source>
</evidence>
<organism evidence="3 4">
    <name type="scientific">Coccomyxa viridis</name>
    <dbReference type="NCBI Taxonomy" id="1274662"/>
    <lineage>
        <taxon>Eukaryota</taxon>
        <taxon>Viridiplantae</taxon>
        <taxon>Chlorophyta</taxon>
        <taxon>core chlorophytes</taxon>
        <taxon>Trebouxiophyceae</taxon>
        <taxon>Trebouxiophyceae incertae sedis</taxon>
        <taxon>Coccomyxaceae</taxon>
        <taxon>Coccomyxa</taxon>
    </lineage>
</organism>
<dbReference type="PROSITE" id="PS00109">
    <property type="entry name" value="PROTEIN_KINASE_TYR"/>
    <property type="match status" value="1"/>
</dbReference>
<sequence length="592" mass="66267">MEDPARLESEAQAKELEAERLEAEALTLAKAKDPTWVLTGQEARGRRDLASFLRQRALFARQQRSSPPLKQWELEDAVEARAIKRARQAETTVCMIGQDLLRNSPRDELHFHGFLAGRGDEKVPDNFLSSLLGKKIKKQWEGAQEDQDIQECLDSMIPELLQQLHGCEPDKSRPTYNNASGRGFLCGRSMTVGCNICEGSRRMDAHVGTFVEATLSLRAGQREVVGQSWDRVQALQDKQPGRDTWRTAVVGKEAFQLWEFRTDKQGLCCQSRSSALVQFSLESDSLGFQLFMRWLATDLRALGFISPPIPNVLEPSGMVIDSVILGGDASQVNELFKKRPVVQVYKVQMENNETAVAKVPVTGYSFDREALNLSCLQTLPGLKDHTVVLAGMAKLQLGQRVQDALIIKPYAQHIPLDMSFQQLVLYMRQYVESVGCLYKAGYLHRDLSYSNLLISEDRKHAIISDWETMGRVEEQEAAEARGLQTGTPLFAAVSTLDGAPHTLSSELETLFNVMLSTLSGGALPWRNVAKDDPHLIHVRRGVMIEGEYERIVLKRVDKACWPALQRLRAVFFPDGGSSYRTDVGCQDFLSAL</sequence>
<feature type="domain" description="Protein kinase" evidence="2">
    <location>
        <begin position="318"/>
        <end position="592"/>
    </location>
</feature>
<feature type="coiled-coil region" evidence="1">
    <location>
        <begin position="4"/>
        <end position="31"/>
    </location>
</feature>